<dbReference type="EMBL" id="OW152816">
    <property type="protein sequence ID" value="CAH2065946.1"/>
    <property type="molecule type" value="Genomic_DNA"/>
</dbReference>
<reference evidence="2" key="1">
    <citation type="submission" date="2022-03" db="EMBL/GenBank/DDBJ databases">
        <authorList>
            <person name="Martin H S."/>
        </authorList>
    </citation>
    <scope>NUCLEOTIDE SEQUENCE</scope>
</reference>
<keyword evidence="3" id="KW-1185">Reference proteome</keyword>
<gene>
    <name evidence="2" type="ORF">IPOD504_LOCUS13206</name>
</gene>
<sequence>MRRRDWAGSRDISPVDAAESRRLWAYRDAAPVFTSCNGVMRGRPYEFQNSNSAFRTNAAAGPYYRRSNAIRANWFAERVSILRRALYRGPWDCGLVLGGRYRAPPDAVPGNSICLFRLQRHLGIAIAGHRESAARPGRWLCPRREIRRVSARDKPLRPDASGAPRRPRGGHASAFVGTAP</sequence>
<evidence type="ECO:0000313" key="3">
    <source>
        <dbReference type="Proteomes" id="UP000837857"/>
    </source>
</evidence>
<dbReference type="Proteomes" id="UP000837857">
    <property type="component" value="Chromosome 4"/>
</dbReference>
<feature type="region of interest" description="Disordered" evidence="1">
    <location>
        <begin position="151"/>
        <end position="180"/>
    </location>
</feature>
<feature type="non-terminal residue" evidence="2">
    <location>
        <position position="1"/>
    </location>
</feature>
<accession>A0ABN8ISD2</accession>
<evidence type="ECO:0000256" key="1">
    <source>
        <dbReference type="SAM" id="MobiDB-lite"/>
    </source>
</evidence>
<organism evidence="2 3">
    <name type="scientific">Iphiclides podalirius</name>
    <name type="common">scarce swallowtail</name>
    <dbReference type="NCBI Taxonomy" id="110791"/>
    <lineage>
        <taxon>Eukaryota</taxon>
        <taxon>Metazoa</taxon>
        <taxon>Ecdysozoa</taxon>
        <taxon>Arthropoda</taxon>
        <taxon>Hexapoda</taxon>
        <taxon>Insecta</taxon>
        <taxon>Pterygota</taxon>
        <taxon>Neoptera</taxon>
        <taxon>Endopterygota</taxon>
        <taxon>Lepidoptera</taxon>
        <taxon>Glossata</taxon>
        <taxon>Ditrysia</taxon>
        <taxon>Papilionoidea</taxon>
        <taxon>Papilionidae</taxon>
        <taxon>Papilioninae</taxon>
        <taxon>Iphiclides</taxon>
    </lineage>
</organism>
<protein>
    <submittedName>
        <fullName evidence="2">Uncharacterized protein</fullName>
    </submittedName>
</protein>
<name>A0ABN8ISD2_9NEOP</name>
<evidence type="ECO:0000313" key="2">
    <source>
        <dbReference type="EMBL" id="CAH2065946.1"/>
    </source>
</evidence>
<proteinExistence type="predicted"/>